<accession>A0A183V4K8</accession>
<dbReference type="AlphaFoldDB" id="A0A183V4K8"/>
<name>A0A183V4K8_TOXCA</name>
<protein>
    <submittedName>
        <fullName evidence="2">Polynucleotide adenylyltransferase</fullName>
    </submittedName>
</protein>
<dbReference type="PANTHER" id="PTHR46895">
    <property type="entry name" value="PROTEIN CBG20548-RELATED"/>
    <property type="match status" value="1"/>
</dbReference>
<sequence>LVFGGPVWKQNLDDGDVEVRSYPDLFVNKHPSNGPNQLIQILTNCMVVIGKSLNFALFCLSSNTFRERLVELCRHKCDCRDSRKFTALVGYTHISNSTRKSTLTTQVDMPACRIAPNKQRAQPEISKAVRRSLSSHRKPDALCSLITPRRAISINIES</sequence>
<dbReference type="Proteomes" id="UP000050794">
    <property type="component" value="Unassembled WGS sequence"/>
</dbReference>
<reference evidence="2" key="1">
    <citation type="submission" date="2016-06" db="UniProtKB">
        <authorList>
            <consortium name="WormBaseParasite"/>
        </authorList>
    </citation>
    <scope>IDENTIFICATION</scope>
</reference>
<evidence type="ECO:0000313" key="2">
    <source>
        <dbReference type="WBParaSite" id="TCNE_0001567901-mRNA-1"/>
    </source>
</evidence>
<dbReference type="WBParaSite" id="TCNE_0001567901-mRNA-1">
    <property type="protein sequence ID" value="TCNE_0001567901-mRNA-1"/>
    <property type="gene ID" value="TCNE_0001567901"/>
</dbReference>
<proteinExistence type="predicted"/>
<evidence type="ECO:0000313" key="1">
    <source>
        <dbReference type="Proteomes" id="UP000050794"/>
    </source>
</evidence>
<keyword evidence="1" id="KW-1185">Reference proteome</keyword>
<organism evidence="1 2">
    <name type="scientific">Toxocara canis</name>
    <name type="common">Canine roundworm</name>
    <dbReference type="NCBI Taxonomy" id="6265"/>
    <lineage>
        <taxon>Eukaryota</taxon>
        <taxon>Metazoa</taxon>
        <taxon>Ecdysozoa</taxon>
        <taxon>Nematoda</taxon>
        <taxon>Chromadorea</taxon>
        <taxon>Rhabditida</taxon>
        <taxon>Spirurina</taxon>
        <taxon>Ascaridomorpha</taxon>
        <taxon>Ascaridoidea</taxon>
        <taxon>Toxocaridae</taxon>
        <taxon>Toxocara</taxon>
    </lineage>
</organism>